<dbReference type="InterPro" id="IPR036412">
    <property type="entry name" value="HAD-like_sf"/>
</dbReference>
<accession>A0A9W7YHL8</accession>
<dbReference type="Gene3D" id="3.40.50.1000">
    <property type="entry name" value="HAD superfamily/HAD-like"/>
    <property type="match status" value="1"/>
</dbReference>
<reference evidence="1" key="1">
    <citation type="submission" date="2022-07" db="EMBL/GenBank/DDBJ databases">
        <title>Phylogenomic reconstructions and comparative analyses of Kickxellomycotina fungi.</title>
        <authorList>
            <person name="Reynolds N.K."/>
            <person name="Stajich J.E."/>
            <person name="Barry K."/>
            <person name="Grigoriev I.V."/>
            <person name="Crous P."/>
            <person name="Smith M.E."/>
        </authorList>
    </citation>
    <scope>NUCLEOTIDE SEQUENCE</scope>
    <source>
        <strain evidence="1">BCRC 34381</strain>
    </source>
</reference>
<dbReference type="InterPro" id="IPR023214">
    <property type="entry name" value="HAD_sf"/>
</dbReference>
<gene>
    <name evidence="1" type="ORF">LPJ61_001471</name>
</gene>
<dbReference type="Proteomes" id="UP001143981">
    <property type="component" value="Unassembled WGS sequence"/>
</dbReference>
<evidence type="ECO:0008006" key="3">
    <source>
        <dbReference type="Google" id="ProtNLM"/>
    </source>
</evidence>
<evidence type="ECO:0000313" key="2">
    <source>
        <dbReference type="Proteomes" id="UP001143981"/>
    </source>
</evidence>
<protein>
    <recommendedName>
        <fullName evidence="3">HAD-like protein</fullName>
    </recommendedName>
</protein>
<comment type="caution">
    <text evidence="1">The sequence shown here is derived from an EMBL/GenBank/DDBJ whole genome shotgun (WGS) entry which is preliminary data.</text>
</comment>
<dbReference type="PANTHER" id="PTHR28181">
    <property type="entry name" value="UPF0655 PROTEIN YCR015C"/>
    <property type="match status" value="1"/>
</dbReference>
<proteinExistence type="predicted"/>
<evidence type="ECO:0000313" key="1">
    <source>
        <dbReference type="EMBL" id="KAJ1733608.1"/>
    </source>
</evidence>
<dbReference type="SUPFAM" id="SSF56784">
    <property type="entry name" value="HAD-like"/>
    <property type="match status" value="1"/>
</dbReference>
<keyword evidence="2" id="KW-1185">Reference proteome</keyword>
<dbReference type="PANTHER" id="PTHR28181:SF1">
    <property type="entry name" value="COLD TOLERANCE PROTEIN 1"/>
    <property type="match status" value="1"/>
</dbReference>
<name>A0A9W7YHL8_9FUNG</name>
<dbReference type="EMBL" id="JANBOI010000127">
    <property type="protein sequence ID" value="KAJ1733608.1"/>
    <property type="molecule type" value="Genomic_DNA"/>
</dbReference>
<organism evidence="1 2">
    <name type="scientific">Coemansia biformis</name>
    <dbReference type="NCBI Taxonomy" id="1286918"/>
    <lineage>
        <taxon>Eukaryota</taxon>
        <taxon>Fungi</taxon>
        <taxon>Fungi incertae sedis</taxon>
        <taxon>Zoopagomycota</taxon>
        <taxon>Kickxellomycotina</taxon>
        <taxon>Kickxellomycetes</taxon>
        <taxon>Kickxellales</taxon>
        <taxon>Kickxellaceae</taxon>
        <taxon>Coemansia</taxon>
    </lineage>
</organism>
<feature type="non-terminal residue" evidence="1">
    <location>
        <position position="210"/>
    </location>
</feature>
<dbReference type="OrthoDB" id="10255128at2759"/>
<sequence>MQRAVAGASRRAVVLALDFDQTLTVGDTLSAVAAAAAAGQQPGRSRFQRCADEYAKDLAAHEAGWRPVLDRQSRTVTSRGLLDTYLEALRPIEEASLRRVAAHGILAGASRTDFARAGRNVELQAGAAAAINHFLQDPNFHVCIVSVNWSRDFIRGALEAGGVHLQGRLLHVYCNDPEFGASTGLSTGAIQPRLVVASDKAAALVRFIDE</sequence>
<dbReference type="InterPro" id="IPR050849">
    <property type="entry name" value="HAD-like_hydrolase_phosphatase"/>
</dbReference>
<dbReference type="AlphaFoldDB" id="A0A9W7YHL8"/>